<keyword evidence="1" id="KW-0167">Capsid protein</keyword>
<comment type="subunit">
    <text evidence="1">Homododecamer. Interacts with the large terminase subunit. Interacts with the major capsid protein. Interacts with the capsid vertex protein.</text>
</comment>
<organism evidence="3">
    <name type="scientific">uncultured Caudovirales phage</name>
    <dbReference type="NCBI Taxonomy" id="2100421"/>
    <lineage>
        <taxon>Viruses</taxon>
        <taxon>Duplodnaviria</taxon>
        <taxon>Heunggongvirae</taxon>
        <taxon>Uroviricota</taxon>
        <taxon>Caudoviricetes</taxon>
        <taxon>Peduoviridae</taxon>
        <taxon>Maltschvirus</taxon>
        <taxon>Maltschvirus maltsch</taxon>
    </lineage>
</organism>
<dbReference type="GO" id="GO:0099000">
    <property type="term" value="P:symbiont genome ejection through host cell envelope, contractile tail mechanism"/>
    <property type="evidence" value="ECO:0007669"/>
    <property type="project" value="UniProtKB-UniRule"/>
</dbReference>
<feature type="compositionally biased region" description="Acidic residues" evidence="2">
    <location>
        <begin position="519"/>
        <end position="529"/>
    </location>
</feature>
<evidence type="ECO:0000313" key="3">
    <source>
        <dbReference type="EMBL" id="CAB4140657.1"/>
    </source>
</evidence>
<keyword evidence="1" id="KW-0231">Viral genome packaging</keyword>
<dbReference type="GO" id="GO:0019076">
    <property type="term" value="P:viral release from host cell"/>
    <property type="evidence" value="ECO:0007669"/>
    <property type="project" value="UniProtKB-UniRule"/>
</dbReference>
<name>A0A6J5M5B6_9CAUD</name>
<keyword evidence="1" id="KW-1188">Viral release from host cell</keyword>
<feature type="region of interest" description="Disordered" evidence="2">
    <location>
        <begin position="476"/>
        <end position="537"/>
    </location>
</feature>
<protein>
    <recommendedName>
        <fullName evidence="1">Portal protein</fullName>
    </recommendedName>
    <alternativeName>
        <fullName evidence="1">gp20</fullName>
    </alternativeName>
</protein>
<dbReference type="Pfam" id="PF07230">
    <property type="entry name" value="Portal_T4"/>
    <property type="match status" value="1"/>
</dbReference>
<dbReference type="HAMAP" id="MF_04114">
    <property type="entry name" value="PORTAL_T4"/>
    <property type="match status" value="1"/>
</dbReference>
<comment type="subcellular location">
    <subcellularLocation>
        <location evidence="1">Virion</location>
    </subcellularLocation>
    <text evidence="1">Located at a unique 5-fold vertex of the icosahedral capsid.</text>
</comment>
<evidence type="ECO:0000256" key="2">
    <source>
        <dbReference type="SAM" id="MobiDB-lite"/>
    </source>
</evidence>
<proteinExistence type="inferred from homology"/>
<keyword evidence="1" id="KW-1162">Viral penetration into host cytoplasm</keyword>
<comment type="function">
    <text evidence="1">Forms the portal vertex of the capsid. This portal plays critical roles in head assembly, genome packaging, neck/tail attachment, and genome ejection. The portal protein multimerizes as a single ring-shaped homododecamer arranged around a central channel. Binds to the terminase subunits to form the packaging machine.</text>
</comment>
<keyword evidence="1" id="KW-1171">Viral genome ejection through host cell envelope</keyword>
<dbReference type="InterPro" id="IPR010823">
    <property type="entry name" value="Portal_Gp20"/>
</dbReference>
<comment type="similarity">
    <text evidence="1">Belongs to the Tevenvirinae portal protein family.</text>
</comment>
<gene>
    <name evidence="3" type="ORF">UFOVP395_48</name>
</gene>
<dbReference type="EMBL" id="LR796380">
    <property type="protein sequence ID" value="CAB4140657.1"/>
    <property type="molecule type" value="Genomic_DNA"/>
</dbReference>
<reference evidence="3" key="1">
    <citation type="submission" date="2020-04" db="EMBL/GenBank/DDBJ databases">
        <authorList>
            <person name="Chiriac C."/>
            <person name="Salcher M."/>
            <person name="Ghai R."/>
            <person name="Kavagutti S V."/>
        </authorList>
    </citation>
    <scope>NUCLEOTIDE SEQUENCE</scope>
</reference>
<keyword evidence="1" id="KW-1242">Viral contractile tail ejection system</keyword>
<keyword evidence="1" id="KW-1160">Virus entry into host cell</keyword>
<keyword evidence="1" id="KW-0118">Viral capsid assembly</keyword>
<evidence type="ECO:0000256" key="1">
    <source>
        <dbReference type="HAMAP-Rule" id="MF_04114"/>
    </source>
</evidence>
<keyword evidence="1" id="KW-0946">Virion</keyword>
<accession>A0A6J5M5B6</accession>
<dbReference type="GO" id="GO:0019028">
    <property type="term" value="C:viral capsid"/>
    <property type="evidence" value="ECO:0007669"/>
    <property type="project" value="UniProtKB-UniRule"/>
</dbReference>
<sequence length="570" mass="65612">MKLFGFEFKRQETTDVTPSFAPREADDGAVVVAAGGAYGTYIDLDGTVRTEAELVTKYREMSLQPEIDSAVDEIVNESIDISEENIVDINLDNLEIPDKIKKAIREEFKVVLNILNFQSKAYEIYRRWYIDGRIYYHVVIDEKDVKSGIKEVRYVDPRKIRKIREVSKRKVPGGDGGEAVIPRVQNEYFIFNDKGFNYGNKMVGPTTTGMKIAKDSIVYINSGLTDTQGTMVLSYLHKAIKALNQLRTLEDALVIYRLARAPERRIWYIDVGNLPKMKAEQYVRDIMVKHKNRLIYNGDTGEVRDDRKFMTMLEDYWLPRREGGRGTEVTTLPGGQTLGEMDDVLYFQKRLYNTLNVPVNRLNSDALFSLGRATEVTRDELKFAKFIIRLRNRFSMLFTSLLEKQLVLKGIMSIEDWQNISADVKYDFAKDNYFTELKDAEIIQNRAQLMMTLEQGQMLGKYYSHTWARRNILHQSDDDIEEQDQEIKEEQSDPRWNPPPVDENGNPIEQPPTAGELQSSDDGDVAPDDEQSKKIRDAEATVKLLSAKEKRSIQDEAKYRSAIQILARNK</sequence>
<dbReference type="GO" id="GO:0019072">
    <property type="term" value="P:viral genome packaging"/>
    <property type="evidence" value="ECO:0007669"/>
    <property type="project" value="UniProtKB-UniRule"/>
</dbReference>